<gene>
    <name evidence="1" type="ORF">C1N32_17350</name>
</gene>
<organism evidence="1 2">
    <name type="scientific">Vibrio diazotrophicus</name>
    <dbReference type="NCBI Taxonomy" id="685"/>
    <lineage>
        <taxon>Bacteria</taxon>
        <taxon>Pseudomonadati</taxon>
        <taxon>Pseudomonadota</taxon>
        <taxon>Gammaproteobacteria</taxon>
        <taxon>Vibrionales</taxon>
        <taxon>Vibrionaceae</taxon>
        <taxon>Vibrio</taxon>
    </lineage>
</organism>
<reference evidence="1 2" key="1">
    <citation type="submission" date="2018-01" db="EMBL/GenBank/DDBJ databases">
        <title>Draft genome sequences of six Vibrio diazotrophicus strains isolated from deep-sea sediments of the Baltic Sea.</title>
        <authorList>
            <person name="Castillo D."/>
            <person name="Vandieken V."/>
            <person name="Chiang O."/>
            <person name="Middelboe M."/>
        </authorList>
    </citation>
    <scope>NUCLEOTIDE SEQUENCE [LARGE SCALE GENOMIC DNA]</scope>
    <source>
        <strain evidence="1 2">60.27F</strain>
    </source>
</reference>
<name>A0A2J8HXD1_VIBDI</name>
<accession>A0A2J8HXD1</accession>
<comment type="caution">
    <text evidence="1">The sequence shown here is derived from an EMBL/GenBank/DDBJ whole genome shotgun (WGS) entry which is preliminary data.</text>
</comment>
<protein>
    <submittedName>
        <fullName evidence="1">Pilus assembly protein FlpD</fullName>
    </submittedName>
</protein>
<dbReference type="AlphaFoldDB" id="A0A2J8HXD1"/>
<evidence type="ECO:0000313" key="2">
    <source>
        <dbReference type="Proteomes" id="UP000236449"/>
    </source>
</evidence>
<dbReference type="RefSeq" id="WP_102966916.1">
    <property type="nucleotide sequence ID" value="NZ_JAPWHJ010000027.1"/>
</dbReference>
<proteinExistence type="predicted"/>
<dbReference type="EMBL" id="POSK01000013">
    <property type="protein sequence ID" value="PNI02924.1"/>
    <property type="molecule type" value="Genomic_DNA"/>
</dbReference>
<sequence>MRLVLTALGLLLLMGCQHPYESKPHTRFQDQQTLETTVSRLEQDLLAAVAPLNLREEEGYLTVLLDGGRLDSKTQQRLKSHLTELVVMPVDIRHQPNGASVVHAEITVDLEPNTCRFNQQDLVVSTYACQQLRNRYLSVVNKKAWHEGEQYQQGTSALTTGAVQRLFGNQLKSAERQPVTGE</sequence>
<dbReference type="Proteomes" id="UP000236449">
    <property type="component" value="Unassembled WGS sequence"/>
</dbReference>
<dbReference type="OrthoDB" id="5875917at2"/>
<evidence type="ECO:0000313" key="1">
    <source>
        <dbReference type="EMBL" id="PNI02924.1"/>
    </source>
</evidence>
<dbReference type="PROSITE" id="PS51257">
    <property type="entry name" value="PROKAR_LIPOPROTEIN"/>
    <property type="match status" value="1"/>
</dbReference>